<dbReference type="InterPro" id="IPR055170">
    <property type="entry name" value="GFO_IDH_MocA-like_dom"/>
</dbReference>
<evidence type="ECO:0000256" key="2">
    <source>
        <dbReference type="ARBA" id="ARBA00023002"/>
    </source>
</evidence>
<dbReference type="OrthoDB" id="9815825at2"/>
<dbReference type="SUPFAM" id="SSF55347">
    <property type="entry name" value="Glyceraldehyde-3-phosphate dehydrogenase-like, C-terminal domain"/>
    <property type="match status" value="1"/>
</dbReference>
<name>A0A1E5PFW6_9ACTN</name>
<dbReference type="InterPro" id="IPR050984">
    <property type="entry name" value="Gfo/Idh/MocA_domain"/>
</dbReference>
<keyword evidence="2" id="KW-0560">Oxidoreductase</keyword>
<feature type="domain" description="Gfo/Idh/MocA-like oxidoreductase N-terminal" evidence="3">
    <location>
        <begin position="7"/>
        <end position="122"/>
    </location>
</feature>
<proteinExistence type="inferred from homology"/>
<dbReference type="PANTHER" id="PTHR22604">
    <property type="entry name" value="OXIDOREDUCTASES"/>
    <property type="match status" value="1"/>
</dbReference>
<sequence>MPERPVRWGILATGPMAAAFTQDLALIPDADVVAVSSRSEESARLFADRFGVPRAYRGWQGMAADPDVDVVYVATPHSQHVAATTACLDGGKAVLCEKPFALNRAQAASMTELAERKSLFLMEAMWTCLNPLVRRVRALLDEGVIGEVRSVHADFGVRAPAIPGHRLRDPAAGGGALLDLGTYPVSFAHLLLGPPDHVAAWAHLGGTGVDESTSAVLGYERGAMAVLTCSLASDSARGAVVHGTRGRIEFPADFYNPRTAVVRRDGHAPRTLVADPQTGHGYGHQAREVMRCLREKRTESPLVPLHGSLDVMGTLDRIRELVGLRYPGE</sequence>
<evidence type="ECO:0000256" key="1">
    <source>
        <dbReference type="ARBA" id="ARBA00010928"/>
    </source>
</evidence>
<dbReference type="Pfam" id="PF22725">
    <property type="entry name" value="GFO_IDH_MocA_C3"/>
    <property type="match status" value="1"/>
</dbReference>
<feature type="domain" description="GFO/IDH/MocA-like oxidoreductase" evidence="4">
    <location>
        <begin position="133"/>
        <end position="249"/>
    </location>
</feature>
<accession>A0A1E5PFW6</accession>
<dbReference type="GO" id="GO:0000166">
    <property type="term" value="F:nucleotide binding"/>
    <property type="evidence" value="ECO:0007669"/>
    <property type="project" value="InterPro"/>
</dbReference>
<gene>
    <name evidence="5" type="ORF">AS594_31925</name>
</gene>
<evidence type="ECO:0000259" key="3">
    <source>
        <dbReference type="Pfam" id="PF01408"/>
    </source>
</evidence>
<dbReference type="Gene3D" id="3.40.50.720">
    <property type="entry name" value="NAD(P)-binding Rossmann-like Domain"/>
    <property type="match status" value="1"/>
</dbReference>
<dbReference type="Gene3D" id="3.30.360.10">
    <property type="entry name" value="Dihydrodipicolinate Reductase, domain 2"/>
    <property type="match status" value="1"/>
</dbReference>
<dbReference type="SUPFAM" id="SSF51735">
    <property type="entry name" value="NAD(P)-binding Rossmann-fold domains"/>
    <property type="match status" value="1"/>
</dbReference>
<evidence type="ECO:0000313" key="6">
    <source>
        <dbReference type="Proteomes" id="UP000095759"/>
    </source>
</evidence>
<dbReference type="RefSeq" id="WP_069935645.1">
    <property type="nucleotide sequence ID" value="NZ_MEHJ01000001.1"/>
</dbReference>
<dbReference type="PANTHER" id="PTHR22604:SF105">
    <property type="entry name" value="TRANS-1,2-DIHYDROBENZENE-1,2-DIOL DEHYDROGENASE"/>
    <property type="match status" value="1"/>
</dbReference>
<dbReference type="Proteomes" id="UP000095759">
    <property type="component" value="Unassembled WGS sequence"/>
</dbReference>
<dbReference type="AlphaFoldDB" id="A0A1E5PFW6"/>
<evidence type="ECO:0000313" key="5">
    <source>
        <dbReference type="EMBL" id="OEJ28411.1"/>
    </source>
</evidence>
<reference evidence="5 6" key="1">
    <citation type="submission" date="2016-08" db="EMBL/GenBank/DDBJ databases">
        <title>Complete genome sequence of Streptomyces agglomeratus strain 6-3-2, a novel anti-MRSA actinomycete isolated from Wuli of Tebit, China.</title>
        <authorList>
            <person name="Chen X."/>
        </authorList>
    </citation>
    <scope>NUCLEOTIDE SEQUENCE [LARGE SCALE GENOMIC DNA]</scope>
    <source>
        <strain evidence="5 6">6-3-2</strain>
    </source>
</reference>
<evidence type="ECO:0000259" key="4">
    <source>
        <dbReference type="Pfam" id="PF22725"/>
    </source>
</evidence>
<dbReference type="InterPro" id="IPR036291">
    <property type="entry name" value="NAD(P)-bd_dom_sf"/>
</dbReference>
<organism evidence="5 6">
    <name type="scientific">Streptomyces agglomeratus</name>
    <dbReference type="NCBI Taxonomy" id="285458"/>
    <lineage>
        <taxon>Bacteria</taxon>
        <taxon>Bacillati</taxon>
        <taxon>Actinomycetota</taxon>
        <taxon>Actinomycetes</taxon>
        <taxon>Kitasatosporales</taxon>
        <taxon>Streptomycetaceae</taxon>
        <taxon>Streptomyces</taxon>
    </lineage>
</organism>
<dbReference type="InterPro" id="IPR000683">
    <property type="entry name" value="Gfo/Idh/MocA-like_OxRdtase_N"/>
</dbReference>
<dbReference type="EMBL" id="MEHJ01000001">
    <property type="protein sequence ID" value="OEJ28411.1"/>
    <property type="molecule type" value="Genomic_DNA"/>
</dbReference>
<comment type="caution">
    <text evidence="5">The sequence shown here is derived from an EMBL/GenBank/DDBJ whole genome shotgun (WGS) entry which is preliminary data.</text>
</comment>
<protein>
    <submittedName>
        <fullName evidence="5">Oxidoreductase</fullName>
    </submittedName>
</protein>
<keyword evidence="6" id="KW-1185">Reference proteome</keyword>
<dbReference type="GO" id="GO:0016491">
    <property type="term" value="F:oxidoreductase activity"/>
    <property type="evidence" value="ECO:0007669"/>
    <property type="project" value="UniProtKB-KW"/>
</dbReference>
<dbReference type="Pfam" id="PF01408">
    <property type="entry name" value="GFO_IDH_MocA"/>
    <property type="match status" value="1"/>
</dbReference>
<comment type="similarity">
    <text evidence="1">Belongs to the Gfo/Idh/MocA family.</text>
</comment>